<dbReference type="EMBL" id="JAAAIL010003242">
    <property type="protein sequence ID" value="KAG0251625.1"/>
    <property type="molecule type" value="Genomic_DNA"/>
</dbReference>
<gene>
    <name evidence="2" type="ORF">BGZ95_006845</name>
</gene>
<feature type="non-terminal residue" evidence="2">
    <location>
        <position position="1"/>
    </location>
</feature>
<name>A0AAD4D0Y3_9FUNG</name>
<dbReference type="Pfam" id="PF08238">
    <property type="entry name" value="Sel1"/>
    <property type="match status" value="6"/>
</dbReference>
<dbReference type="InterPro" id="IPR006597">
    <property type="entry name" value="Sel1-like"/>
</dbReference>
<accession>A0AAD4D0Y3</accession>
<dbReference type="InterPro" id="IPR052748">
    <property type="entry name" value="ISR_Activator"/>
</dbReference>
<dbReference type="PANTHER" id="PTHR45011:SF1">
    <property type="entry name" value="DAP3-BINDING CELL DEATH ENHANCER 1"/>
    <property type="match status" value="1"/>
</dbReference>
<dbReference type="Gene3D" id="1.25.40.10">
    <property type="entry name" value="Tetratricopeptide repeat domain"/>
    <property type="match status" value="2"/>
</dbReference>
<proteinExistence type="predicted"/>
<evidence type="ECO:0000256" key="1">
    <source>
        <dbReference type="SAM" id="MobiDB-lite"/>
    </source>
</evidence>
<feature type="compositionally biased region" description="Basic and acidic residues" evidence="1">
    <location>
        <begin position="181"/>
        <end position="192"/>
    </location>
</feature>
<keyword evidence="3" id="KW-1185">Reference proteome</keyword>
<evidence type="ECO:0000313" key="2">
    <source>
        <dbReference type="EMBL" id="KAG0251625.1"/>
    </source>
</evidence>
<dbReference type="Proteomes" id="UP001194580">
    <property type="component" value="Unassembled WGS sequence"/>
</dbReference>
<dbReference type="PANTHER" id="PTHR45011">
    <property type="entry name" value="DAP3-BINDING CELL DEATH ENHANCER 1"/>
    <property type="match status" value="1"/>
</dbReference>
<organism evidence="2 3">
    <name type="scientific">Linnemannia exigua</name>
    <dbReference type="NCBI Taxonomy" id="604196"/>
    <lineage>
        <taxon>Eukaryota</taxon>
        <taxon>Fungi</taxon>
        <taxon>Fungi incertae sedis</taxon>
        <taxon>Mucoromycota</taxon>
        <taxon>Mortierellomycotina</taxon>
        <taxon>Mortierellomycetes</taxon>
        <taxon>Mortierellales</taxon>
        <taxon>Mortierellaceae</taxon>
        <taxon>Linnemannia</taxon>
    </lineage>
</organism>
<comment type="caution">
    <text evidence="2">The sequence shown here is derived from an EMBL/GenBank/DDBJ whole genome shotgun (WGS) entry which is preliminary data.</text>
</comment>
<dbReference type="SUPFAM" id="SSF81901">
    <property type="entry name" value="HCP-like"/>
    <property type="match status" value="2"/>
</dbReference>
<sequence>MQAVRRINENGHPAFEGSPSEVIYVACYPDPSLGKDIVLWDDILAAFKAEVVHVRSGAFVLPFLKGPDFKNLDPLRIAAVLGTTLDVAVRNHSGEQELSMKSLQEALPTTLQEPSSVKITTTAATMRRNPAGGLVEAAMENYTHMENPATAPRLRGPQAIQDGPASLAENEYPNNGQLGEQSKETTAPEDRSSAVVQKFVETELKARLGDMIAQFALGEMYDHGQGTVQSASQAFEWYKKAADQGYVVAQYTIGERYQKGQGVTQDYRQAMDWYLKAAKQGYAAAQNEAGFMFEQGQGLGGKAHADYFNAFSWYEDAAAQGYAAAQYNIGNMYYSGQGLMKNHSAAMDMYLKAGSQGHVSASTCIGKMYFIGQGVTQDYSKAAEWYLKAATQGDNEAQNSLAVLYEAGLGVPADKTKAIE</sequence>
<dbReference type="SMART" id="SM00671">
    <property type="entry name" value="SEL1"/>
    <property type="match status" value="6"/>
</dbReference>
<reference evidence="2" key="1">
    <citation type="journal article" date="2020" name="Fungal Divers.">
        <title>Resolving the Mortierellaceae phylogeny through synthesis of multi-gene phylogenetics and phylogenomics.</title>
        <authorList>
            <person name="Vandepol N."/>
            <person name="Liber J."/>
            <person name="Desiro A."/>
            <person name="Na H."/>
            <person name="Kennedy M."/>
            <person name="Barry K."/>
            <person name="Grigoriev I.V."/>
            <person name="Miller A.N."/>
            <person name="O'Donnell K."/>
            <person name="Stajich J.E."/>
            <person name="Bonito G."/>
        </authorList>
    </citation>
    <scope>NUCLEOTIDE SEQUENCE</scope>
    <source>
        <strain evidence="2">NRRL 28262</strain>
    </source>
</reference>
<feature type="region of interest" description="Disordered" evidence="1">
    <location>
        <begin position="148"/>
        <end position="193"/>
    </location>
</feature>
<dbReference type="AlphaFoldDB" id="A0AAD4D0Y3"/>
<evidence type="ECO:0008006" key="4">
    <source>
        <dbReference type="Google" id="ProtNLM"/>
    </source>
</evidence>
<evidence type="ECO:0000313" key="3">
    <source>
        <dbReference type="Proteomes" id="UP001194580"/>
    </source>
</evidence>
<protein>
    <recommendedName>
        <fullName evidence="4">HCP-like protein</fullName>
    </recommendedName>
</protein>
<dbReference type="InterPro" id="IPR011990">
    <property type="entry name" value="TPR-like_helical_dom_sf"/>
</dbReference>